<reference evidence="2" key="1">
    <citation type="submission" date="2022-10" db="EMBL/GenBank/DDBJ databases">
        <authorList>
            <person name="Mo P."/>
        </authorList>
    </citation>
    <scope>NUCLEOTIDE SEQUENCE</scope>
    <source>
        <strain evidence="2">HUAS 13-4</strain>
    </source>
</reference>
<feature type="signal peptide" evidence="1">
    <location>
        <begin position="1"/>
        <end position="25"/>
    </location>
</feature>
<dbReference type="RefSeq" id="WP_263230003.1">
    <property type="nucleotide sequence ID" value="NZ_CP106793.1"/>
</dbReference>
<proteinExistence type="predicted"/>
<evidence type="ECO:0008006" key="4">
    <source>
        <dbReference type="Google" id="ProtNLM"/>
    </source>
</evidence>
<dbReference type="EMBL" id="CP106793">
    <property type="protein sequence ID" value="UXY19885.1"/>
    <property type="molecule type" value="Genomic_DNA"/>
</dbReference>
<dbReference type="Proteomes" id="UP001061298">
    <property type="component" value="Chromosome"/>
</dbReference>
<organism evidence="2 3">
    <name type="scientific">Streptomyces cynarae</name>
    <dbReference type="NCBI Taxonomy" id="2981134"/>
    <lineage>
        <taxon>Bacteria</taxon>
        <taxon>Bacillati</taxon>
        <taxon>Actinomycetota</taxon>
        <taxon>Actinomycetes</taxon>
        <taxon>Kitasatosporales</taxon>
        <taxon>Streptomycetaceae</taxon>
        <taxon>Streptomyces</taxon>
    </lineage>
</organism>
<protein>
    <recommendedName>
        <fullName evidence="4">Secreted protein</fullName>
    </recommendedName>
</protein>
<accession>A0ABY6DZQ4</accession>
<evidence type="ECO:0000313" key="3">
    <source>
        <dbReference type="Proteomes" id="UP001061298"/>
    </source>
</evidence>
<feature type="chain" id="PRO_5046526014" description="Secreted protein" evidence="1">
    <location>
        <begin position="26"/>
        <end position="98"/>
    </location>
</feature>
<keyword evidence="3" id="KW-1185">Reference proteome</keyword>
<evidence type="ECO:0000313" key="2">
    <source>
        <dbReference type="EMBL" id="UXY19885.1"/>
    </source>
</evidence>
<gene>
    <name evidence="2" type="ORF">N8I84_14975</name>
</gene>
<evidence type="ECO:0000256" key="1">
    <source>
        <dbReference type="SAM" id="SignalP"/>
    </source>
</evidence>
<keyword evidence="1" id="KW-0732">Signal</keyword>
<name>A0ABY6DZQ4_9ACTN</name>
<sequence length="98" mass="9944">MKSLKAVAVVAGSLVAAGVTAPAFADDASDLTPTSLNGALQTVTTQKTLDIRPIAHQSDTLDTENKHSVLSTVNGAAAALNRQAGPTRLLGGLPLRGR</sequence>